<dbReference type="PANTHER" id="PTHR46390">
    <property type="entry name" value="MANNOSE-1-PHOSPHATE GUANYLYLTRANSFERASE"/>
    <property type="match status" value="1"/>
</dbReference>
<dbReference type="SUPFAM" id="SSF51182">
    <property type="entry name" value="RmlC-like cupins"/>
    <property type="match status" value="1"/>
</dbReference>
<dbReference type="GO" id="GO:0009298">
    <property type="term" value="P:GDP-mannose biosynthetic process"/>
    <property type="evidence" value="ECO:0007669"/>
    <property type="project" value="TreeGrafter"/>
</dbReference>
<dbReference type="GO" id="GO:0004475">
    <property type="term" value="F:mannose-1-phosphate guanylyltransferase (GTP) activity"/>
    <property type="evidence" value="ECO:0007669"/>
    <property type="project" value="TreeGrafter"/>
</dbReference>
<dbReference type="InterPro" id="IPR011051">
    <property type="entry name" value="RmlC_Cupin_sf"/>
</dbReference>
<evidence type="ECO:0000313" key="2">
    <source>
        <dbReference type="EMBL" id="MBA5247761.1"/>
    </source>
</evidence>
<keyword evidence="3" id="KW-0413">Isomerase</keyword>
<reference evidence="5" key="3">
    <citation type="submission" date="2020-07" db="EMBL/GenBank/DDBJ databases">
        <title>Flavobacterium sp. xlx-214.</title>
        <authorList>
            <person name="Yang C."/>
        </authorList>
    </citation>
    <scope>NUCLEOTIDE SEQUENCE [LARGE SCALE GENOMIC DNA]</scope>
    <source>
        <strain evidence="5">CX-624</strain>
    </source>
</reference>
<dbReference type="Proteomes" id="UP000515349">
    <property type="component" value="Chromosome"/>
</dbReference>
<organism evidence="3 4">
    <name type="scientific">Marnyiella aurantia</name>
    <dbReference type="NCBI Taxonomy" id="2758037"/>
    <lineage>
        <taxon>Bacteria</taxon>
        <taxon>Pseudomonadati</taxon>
        <taxon>Bacteroidota</taxon>
        <taxon>Flavobacteriia</taxon>
        <taxon>Flavobacteriales</taxon>
        <taxon>Weeksellaceae</taxon>
        <taxon>Marnyiella</taxon>
    </lineage>
</organism>
<dbReference type="InterPro" id="IPR001538">
    <property type="entry name" value="Man6P_isomerase-2_C"/>
</dbReference>
<dbReference type="Proteomes" id="UP000539710">
    <property type="component" value="Unassembled WGS sequence"/>
</dbReference>
<dbReference type="AlphaFoldDB" id="A0A7D7QG32"/>
<reference evidence="3" key="1">
    <citation type="submission" date="2020-07" db="EMBL/GenBank/DDBJ databases">
        <title>Chryseobacterium sp. CX-624.</title>
        <authorList>
            <person name="Yang C."/>
        </authorList>
    </citation>
    <scope>NUCLEOTIDE SEQUENCE</scope>
    <source>
        <strain evidence="3">CX-624</strain>
    </source>
</reference>
<proteinExistence type="predicted"/>
<dbReference type="Pfam" id="PF01050">
    <property type="entry name" value="MannoseP_isomer"/>
    <property type="match status" value="1"/>
</dbReference>
<dbReference type="InterPro" id="IPR051161">
    <property type="entry name" value="Mannose-6P_isomerase_type2"/>
</dbReference>
<protein>
    <submittedName>
        <fullName evidence="3">Phosphomannose isomerase type II C-terminal cupin domain</fullName>
    </submittedName>
</protein>
<dbReference type="EMBL" id="JACEUX010000004">
    <property type="protein sequence ID" value="MBA5247761.1"/>
    <property type="molecule type" value="Genomic_DNA"/>
</dbReference>
<dbReference type="Gene3D" id="2.60.120.10">
    <property type="entry name" value="Jelly Rolls"/>
    <property type="match status" value="1"/>
</dbReference>
<reference evidence="4" key="2">
    <citation type="submission" date="2020-07" db="EMBL/GenBank/DDBJ databases">
        <title>Chryseobacterium sp.cx-624.</title>
        <authorList>
            <person name="Yang C."/>
        </authorList>
    </citation>
    <scope>NUCLEOTIDE SEQUENCE [LARGE SCALE GENOMIC DNA]</scope>
    <source>
        <strain evidence="4">cx-624</strain>
    </source>
</reference>
<sequence length="117" mass="13779">MEIGERPWGKYYVLADEPTYKLKRIEVMPGHRLSYQFHHHRQEFWTVIQGEATVVLDGENHQLSYGMSIFIPQFAKHRIENNSSELLQFVEVQTGTYFGEDDIVRLQDDYARNGDES</sequence>
<name>A0A7D7QG32_9FLAO</name>
<dbReference type="GO" id="GO:0016853">
    <property type="term" value="F:isomerase activity"/>
    <property type="evidence" value="ECO:0007669"/>
    <property type="project" value="UniProtKB-KW"/>
</dbReference>
<dbReference type="InterPro" id="IPR014710">
    <property type="entry name" value="RmlC-like_jellyroll"/>
</dbReference>
<dbReference type="PANTHER" id="PTHR46390:SF1">
    <property type="entry name" value="MANNOSE-1-PHOSPHATE GUANYLYLTRANSFERASE"/>
    <property type="match status" value="1"/>
</dbReference>
<evidence type="ECO:0000313" key="4">
    <source>
        <dbReference type="Proteomes" id="UP000515349"/>
    </source>
</evidence>
<dbReference type="KEGG" id="cbau:H1R16_06230"/>
<dbReference type="GO" id="GO:0005976">
    <property type="term" value="P:polysaccharide metabolic process"/>
    <property type="evidence" value="ECO:0007669"/>
    <property type="project" value="InterPro"/>
</dbReference>
<dbReference type="RefSeq" id="WP_181887920.1">
    <property type="nucleotide sequence ID" value="NZ_CP059472.1"/>
</dbReference>
<dbReference type="CDD" id="cd02213">
    <property type="entry name" value="cupin_PMI_typeII_C"/>
    <property type="match status" value="1"/>
</dbReference>
<dbReference type="EMBL" id="CP059472">
    <property type="protein sequence ID" value="QMS99583.1"/>
    <property type="molecule type" value="Genomic_DNA"/>
</dbReference>
<keyword evidence="5" id="KW-1185">Reference proteome</keyword>
<feature type="domain" description="Mannose-6-phosphate isomerase type II C-terminal" evidence="1">
    <location>
        <begin position="6"/>
        <end position="108"/>
    </location>
</feature>
<evidence type="ECO:0000259" key="1">
    <source>
        <dbReference type="Pfam" id="PF01050"/>
    </source>
</evidence>
<gene>
    <name evidence="3" type="ORF">H1R16_06230</name>
    <name evidence="2" type="ORF">H2507_11335</name>
</gene>
<evidence type="ECO:0000313" key="3">
    <source>
        <dbReference type="EMBL" id="QMS99583.1"/>
    </source>
</evidence>
<accession>A0A7D7QG32</accession>
<evidence type="ECO:0000313" key="5">
    <source>
        <dbReference type="Proteomes" id="UP000539710"/>
    </source>
</evidence>
<reference evidence="2" key="4">
    <citation type="submission" date="2020-07" db="EMBL/GenBank/DDBJ databases">
        <authorList>
            <person name="Yang C."/>
        </authorList>
    </citation>
    <scope>NUCLEOTIDE SEQUENCE</scope>
    <source>
        <strain evidence="2">Cx-624</strain>
    </source>
</reference>